<feature type="non-terminal residue" evidence="1">
    <location>
        <position position="157"/>
    </location>
</feature>
<dbReference type="EMBL" id="JAIUJR010000042">
    <property type="protein sequence ID" value="MCA0133955.1"/>
    <property type="molecule type" value="Genomic_DNA"/>
</dbReference>
<evidence type="ECO:0000313" key="1">
    <source>
        <dbReference type="EMBL" id="MCA0133955.1"/>
    </source>
</evidence>
<comment type="caution">
    <text evidence="1">The sequence shown here is derived from an EMBL/GenBank/DDBJ whole genome shotgun (WGS) entry which is preliminary data.</text>
</comment>
<protein>
    <submittedName>
        <fullName evidence="1">Lectin</fullName>
    </submittedName>
</protein>
<name>A0ABS7XVA1_9FLAO</name>
<dbReference type="Proteomes" id="UP001198901">
    <property type="component" value="Unassembled WGS sequence"/>
</dbReference>
<accession>A0ABS7XVA1</accession>
<evidence type="ECO:0000313" key="2">
    <source>
        <dbReference type="Proteomes" id="UP001198901"/>
    </source>
</evidence>
<organism evidence="1 2">
    <name type="scientific">Winogradskyella alexanderae</name>
    <dbReference type="NCBI Taxonomy" id="2877123"/>
    <lineage>
        <taxon>Bacteria</taxon>
        <taxon>Pseudomonadati</taxon>
        <taxon>Bacteroidota</taxon>
        <taxon>Flavobacteriia</taxon>
        <taxon>Flavobacteriales</taxon>
        <taxon>Flavobacteriaceae</taxon>
        <taxon>Winogradskyella</taxon>
    </lineage>
</organism>
<reference evidence="2" key="1">
    <citation type="submission" date="2023-07" db="EMBL/GenBank/DDBJ databases">
        <authorList>
            <person name="Yue Y."/>
        </authorList>
    </citation>
    <scope>NUCLEOTIDE SEQUENCE [LARGE SCALE GENOMIC DNA]</scope>
    <source>
        <strain evidence="2">D23</strain>
    </source>
</reference>
<sequence length="157" mass="17396">IIIHPLPEIDIPDQVICLDNLPLIVSANTNFGNDQYLWSTGETTPEIQIDEIGTYWVTVTTEFGCENTRVFNVSESEAATIEVTETVDFSDPNNITITVSGIGDYLYQLDDFEPQESNVFENVGLGYHTITIIDLNGCADVTKEVIVIDAPKHMTPN</sequence>
<proteinExistence type="predicted"/>
<gene>
    <name evidence="1" type="ORF">LBU54_15290</name>
</gene>
<keyword evidence="2" id="KW-1185">Reference proteome</keyword>
<feature type="non-terminal residue" evidence="1">
    <location>
        <position position="1"/>
    </location>
</feature>